<comment type="subunit">
    <text evidence="11">Homodimer.</text>
</comment>
<keyword evidence="7 11" id="KW-0560">Oxidoreductase</keyword>
<accession>A0ABT7UXX7</accession>
<keyword evidence="15" id="KW-1185">Reference proteome</keyword>
<keyword evidence="5 11" id="KW-0378">Hydrolase</keyword>
<comment type="pathway">
    <text evidence="1 11">One-carbon metabolism; tetrahydrofolate interconversion.</text>
</comment>
<dbReference type="PANTHER" id="PTHR48099">
    <property type="entry name" value="C-1-TETRAHYDROFOLATE SYNTHASE, CYTOPLASMIC-RELATED"/>
    <property type="match status" value="1"/>
</dbReference>
<dbReference type="EC" id="3.5.4.9" evidence="11"/>
<proteinExistence type="inferred from homology"/>
<evidence type="ECO:0000256" key="7">
    <source>
        <dbReference type="ARBA" id="ARBA00023002"/>
    </source>
</evidence>
<evidence type="ECO:0000256" key="3">
    <source>
        <dbReference type="ARBA" id="ARBA00022605"/>
    </source>
</evidence>
<dbReference type="Pfam" id="PF02882">
    <property type="entry name" value="THF_DHG_CYH_C"/>
    <property type="match status" value="1"/>
</dbReference>
<keyword evidence="9 11" id="KW-0486">Methionine biosynthesis</keyword>
<dbReference type="HAMAP" id="MF_01576">
    <property type="entry name" value="THF_DHG_CYH"/>
    <property type="match status" value="1"/>
</dbReference>
<dbReference type="SUPFAM" id="SSF53223">
    <property type="entry name" value="Aminoacid dehydrogenase-like, N-terminal domain"/>
    <property type="match status" value="1"/>
</dbReference>
<evidence type="ECO:0000256" key="11">
    <source>
        <dbReference type="HAMAP-Rule" id="MF_01576"/>
    </source>
</evidence>
<dbReference type="InterPro" id="IPR046346">
    <property type="entry name" value="Aminoacid_DH-like_N_sf"/>
</dbReference>
<evidence type="ECO:0000256" key="5">
    <source>
        <dbReference type="ARBA" id="ARBA00022801"/>
    </source>
</evidence>
<dbReference type="PRINTS" id="PR00085">
    <property type="entry name" value="THFDHDRGNASE"/>
</dbReference>
<evidence type="ECO:0000256" key="2">
    <source>
        <dbReference type="ARBA" id="ARBA00022563"/>
    </source>
</evidence>
<organism evidence="14 15">
    <name type="scientific">Limosilactobacillus pontis</name>
    <dbReference type="NCBI Taxonomy" id="35787"/>
    <lineage>
        <taxon>Bacteria</taxon>
        <taxon>Bacillati</taxon>
        <taxon>Bacillota</taxon>
        <taxon>Bacilli</taxon>
        <taxon>Lactobacillales</taxon>
        <taxon>Lactobacillaceae</taxon>
        <taxon>Limosilactobacillus</taxon>
    </lineage>
</organism>
<evidence type="ECO:0000256" key="8">
    <source>
        <dbReference type="ARBA" id="ARBA00023102"/>
    </source>
</evidence>
<dbReference type="InterPro" id="IPR020867">
    <property type="entry name" value="THF_DH/CycHdrlase_CS"/>
</dbReference>
<dbReference type="RefSeq" id="WP_283595009.1">
    <property type="nucleotide sequence ID" value="NZ_JAUDDW010000015.1"/>
</dbReference>
<dbReference type="Gene3D" id="3.40.50.10860">
    <property type="entry name" value="Leucine Dehydrogenase, chain A, domain 1"/>
    <property type="match status" value="1"/>
</dbReference>
<dbReference type="InterPro" id="IPR036291">
    <property type="entry name" value="NAD(P)-bd_dom_sf"/>
</dbReference>
<keyword evidence="6 11" id="KW-0521">NADP</keyword>
<keyword evidence="4 11" id="KW-0658">Purine biosynthesis</keyword>
<evidence type="ECO:0000259" key="13">
    <source>
        <dbReference type="Pfam" id="PF02882"/>
    </source>
</evidence>
<dbReference type="SUPFAM" id="SSF51735">
    <property type="entry name" value="NAD(P)-binding Rossmann-fold domains"/>
    <property type="match status" value="1"/>
</dbReference>
<dbReference type="InterPro" id="IPR020630">
    <property type="entry name" value="THF_DH/CycHdrlase_cat_dom"/>
</dbReference>
<comment type="caution">
    <text evidence="11">Lacks conserved residue(s) required for the propagation of feature annotation.</text>
</comment>
<comment type="function">
    <text evidence="11">Catalyzes the oxidation of 5,10-methylenetetrahydrofolate to 5,10-methenyltetrahydrofolate and then the hydrolysis of 5,10-methenyltetrahydrofolate to 10-formyltetrahydrofolate.</text>
</comment>
<feature type="binding site" evidence="11">
    <location>
        <begin position="166"/>
        <end position="168"/>
    </location>
    <ligand>
        <name>NADP(+)</name>
        <dbReference type="ChEBI" id="CHEBI:58349"/>
    </ligand>
</feature>
<dbReference type="InterPro" id="IPR020631">
    <property type="entry name" value="THF_DH/CycHdrlase_NAD-bd_dom"/>
</dbReference>
<evidence type="ECO:0000256" key="6">
    <source>
        <dbReference type="ARBA" id="ARBA00022857"/>
    </source>
</evidence>
<dbReference type="NCBIfam" id="NF010783">
    <property type="entry name" value="PRK14186.1"/>
    <property type="match status" value="1"/>
</dbReference>
<dbReference type="EC" id="1.5.1.5" evidence="11"/>
<dbReference type="EMBL" id="JAUDDW010000015">
    <property type="protein sequence ID" value="MDM8266558.1"/>
    <property type="molecule type" value="Genomic_DNA"/>
</dbReference>
<evidence type="ECO:0000256" key="9">
    <source>
        <dbReference type="ARBA" id="ARBA00023167"/>
    </source>
</evidence>
<reference evidence="15" key="1">
    <citation type="submission" date="2023-06" db="EMBL/GenBank/DDBJ databases">
        <title>Identification and characterization of horizontal gene transfer across gut microbiota members of farm animals based on homology search.</title>
        <authorList>
            <person name="Zeman M."/>
            <person name="Kubasova T."/>
            <person name="Jahodarova E."/>
            <person name="Nykrynova M."/>
            <person name="Rychlik I."/>
        </authorList>
    </citation>
    <scope>NUCLEOTIDE SEQUENCE [LARGE SCALE GENOMIC DNA]</scope>
    <source>
        <strain evidence="15">161_Gplus</strain>
    </source>
</reference>
<sequence length="287" mass="30722">MATVIDGRKLAKELNQQTKERVAKLASRGIQPGIVVILVGEDPASVIYTRNKQRKAEKLGIKSILKKFPADVDQVTVMAAVDQYNHDDTIDAILVQEPLPDQLDGQAITNAIRPDKDIDGLHPTNLGKLYANQPGNYPVACTPRGVMTMLHHHHVELAGKNATIVGRSILVGKPMAALLNNANATTTLASRHTRDLAAATRQADILVVAAGSPHLIKAEDVKPGAVVIDVGINRLSSGKLTGDVDFEHVQDVASLITPVPGGVGPMTIASLMQQTVDLAEWRHNGQK</sequence>
<keyword evidence="10 11" id="KW-0511">Multifunctional enzyme</keyword>
<dbReference type="InterPro" id="IPR000672">
    <property type="entry name" value="THF_DH/CycHdrlase"/>
</dbReference>
<feature type="domain" description="Tetrahydrofolate dehydrogenase/cyclohydrolase catalytic" evidence="12">
    <location>
        <begin position="5"/>
        <end position="119"/>
    </location>
</feature>
<protein>
    <recommendedName>
        <fullName evidence="11">Bifunctional protein FolD</fullName>
    </recommendedName>
    <domain>
        <recommendedName>
            <fullName evidence="11">Methylenetetrahydrofolate dehydrogenase</fullName>
            <ecNumber evidence="11">1.5.1.5</ecNumber>
        </recommendedName>
    </domain>
    <domain>
        <recommendedName>
            <fullName evidence="11">Methenyltetrahydrofolate cyclohydrolase</fullName>
            <ecNumber evidence="11">3.5.4.9</ecNumber>
        </recommendedName>
    </domain>
</protein>
<gene>
    <name evidence="11 14" type="primary">folD</name>
    <name evidence="14" type="ORF">QUW44_05215</name>
</gene>
<keyword evidence="2 11" id="KW-0554">One-carbon metabolism</keyword>
<comment type="similarity">
    <text evidence="11">Belongs to the tetrahydrofolate dehydrogenase/cyclohydrolase family.</text>
</comment>
<evidence type="ECO:0000256" key="1">
    <source>
        <dbReference type="ARBA" id="ARBA00004777"/>
    </source>
</evidence>
<name>A0ABT7UXX7_9LACO</name>
<evidence type="ECO:0000259" key="12">
    <source>
        <dbReference type="Pfam" id="PF00763"/>
    </source>
</evidence>
<dbReference type="CDD" id="cd01080">
    <property type="entry name" value="NAD_bind_m-THF_DH_Cyclohyd"/>
    <property type="match status" value="1"/>
</dbReference>
<feature type="binding site" evidence="11">
    <location>
        <position position="232"/>
    </location>
    <ligand>
        <name>NADP(+)</name>
        <dbReference type="ChEBI" id="CHEBI:58349"/>
    </ligand>
</feature>
<keyword evidence="3 11" id="KW-0028">Amino-acid biosynthesis</keyword>
<evidence type="ECO:0000256" key="10">
    <source>
        <dbReference type="ARBA" id="ARBA00023268"/>
    </source>
</evidence>
<dbReference type="Gene3D" id="3.40.50.720">
    <property type="entry name" value="NAD(P)-binding Rossmann-like Domain"/>
    <property type="match status" value="1"/>
</dbReference>
<comment type="caution">
    <text evidence="14">The sequence shown here is derived from an EMBL/GenBank/DDBJ whole genome shotgun (WGS) entry which is preliminary data.</text>
</comment>
<dbReference type="PANTHER" id="PTHR48099:SF5">
    <property type="entry name" value="C-1-TETRAHYDROFOLATE SYNTHASE, CYTOPLASMIC"/>
    <property type="match status" value="1"/>
</dbReference>
<evidence type="ECO:0000256" key="4">
    <source>
        <dbReference type="ARBA" id="ARBA00022755"/>
    </source>
</evidence>
<keyword evidence="8 11" id="KW-0368">Histidine biosynthesis</keyword>
<dbReference type="PROSITE" id="PS00767">
    <property type="entry name" value="THF_DHG_CYH_2"/>
    <property type="match status" value="1"/>
</dbReference>
<comment type="catalytic activity">
    <reaction evidence="11">
        <text>(6R)-5,10-methylene-5,6,7,8-tetrahydrofolate + NADP(+) = (6R)-5,10-methenyltetrahydrofolate + NADPH</text>
        <dbReference type="Rhea" id="RHEA:22812"/>
        <dbReference type="ChEBI" id="CHEBI:15636"/>
        <dbReference type="ChEBI" id="CHEBI:57455"/>
        <dbReference type="ChEBI" id="CHEBI:57783"/>
        <dbReference type="ChEBI" id="CHEBI:58349"/>
        <dbReference type="EC" id="1.5.1.5"/>
    </reaction>
</comment>
<dbReference type="Proteomes" id="UP001529343">
    <property type="component" value="Unassembled WGS sequence"/>
</dbReference>
<evidence type="ECO:0000313" key="15">
    <source>
        <dbReference type="Proteomes" id="UP001529343"/>
    </source>
</evidence>
<comment type="catalytic activity">
    <reaction evidence="11">
        <text>(6R)-5,10-methenyltetrahydrofolate + H2O = (6R)-10-formyltetrahydrofolate + H(+)</text>
        <dbReference type="Rhea" id="RHEA:23700"/>
        <dbReference type="ChEBI" id="CHEBI:15377"/>
        <dbReference type="ChEBI" id="CHEBI:15378"/>
        <dbReference type="ChEBI" id="CHEBI:57455"/>
        <dbReference type="ChEBI" id="CHEBI:195366"/>
        <dbReference type="EC" id="3.5.4.9"/>
    </reaction>
</comment>
<evidence type="ECO:0000313" key="14">
    <source>
        <dbReference type="EMBL" id="MDM8266558.1"/>
    </source>
</evidence>
<dbReference type="Pfam" id="PF00763">
    <property type="entry name" value="THF_DHG_CYH"/>
    <property type="match status" value="1"/>
</dbReference>
<feature type="domain" description="Tetrahydrofolate dehydrogenase/cyclohydrolase NAD(P)-binding" evidence="13">
    <location>
        <begin position="140"/>
        <end position="281"/>
    </location>
</feature>